<dbReference type="PRINTS" id="PR00111">
    <property type="entry name" value="ABHYDROLASE"/>
</dbReference>
<protein>
    <submittedName>
        <fullName evidence="2">Alpha/beta fold hydrolase</fullName>
    </submittedName>
</protein>
<dbReference type="SUPFAM" id="SSF53474">
    <property type="entry name" value="alpha/beta-Hydrolases"/>
    <property type="match status" value="1"/>
</dbReference>
<reference evidence="2 3" key="1">
    <citation type="submission" date="2024-09" db="EMBL/GenBank/DDBJ databases">
        <authorList>
            <person name="Sun Q."/>
            <person name="Mori K."/>
        </authorList>
    </citation>
    <scope>NUCLEOTIDE SEQUENCE [LARGE SCALE GENOMIC DNA]</scope>
    <source>
        <strain evidence="2 3">JCM 1334</strain>
    </source>
</reference>
<dbReference type="Proteomes" id="UP001589702">
    <property type="component" value="Unassembled WGS sequence"/>
</dbReference>
<dbReference type="InterPro" id="IPR029058">
    <property type="entry name" value="AB_hydrolase_fold"/>
</dbReference>
<evidence type="ECO:0000313" key="2">
    <source>
        <dbReference type="EMBL" id="MFB9820276.1"/>
    </source>
</evidence>
<organism evidence="2 3">
    <name type="scientific">Arthrobacter ramosus</name>
    <dbReference type="NCBI Taxonomy" id="1672"/>
    <lineage>
        <taxon>Bacteria</taxon>
        <taxon>Bacillati</taxon>
        <taxon>Actinomycetota</taxon>
        <taxon>Actinomycetes</taxon>
        <taxon>Micrococcales</taxon>
        <taxon>Micrococcaceae</taxon>
        <taxon>Arthrobacter</taxon>
    </lineage>
</organism>
<keyword evidence="3" id="KW-1185">Reference proteome</keyword>
<dbReference type="GO" id="GO:0016787">
    <property type="term" value="F:hydrolase activity"/>
    <property type="evidence" value="ECO:0007669"/>
    <property type="project" value="UniProtKB-KW"/>
</dbReference>
<proteinExistence type="predicted"/>
<dbReference type="EMBL" id="JBHMBC010000018">
    <property type="protein sequence ID" value="MFB9820276.1"/>
    <property type="molecule type" value="Genomic_DNA"/>
</dbReference>
<gene>
    <name evidence="2" type="ORF">ACFFP1_12310</name>
</gene>
<dbReference type="PANTHER" id="PTHR43194:SF2">
    <property type="entry name" value="PEROXISOMAL MEMBRANE PROTEIN LPX1"/>
    <property type="match status" value="1"/>
</dbReference>
<feature type="domain" description="AB hydrolase-1" evidence="1">
    <location>
        <begin position="30"/>
        <end position="259"/>
    </location>
</feature>
<dbReference type="Gene3D" id="3.40.50.1820">
    <property type="entry name" value="alpha/beta hydrolase"/>
    <property type="match status" value="1"/>
</dbReference>
<dbReference type="InterPro" id="IPR000073">
    <property type="entry name" value="AB_hydrolase_1"/>
</dbReference>
<dbReference type="InterPro" id="IPR050228">
    <property type="entry name" value="Carboxylesterase_BioH"/>
</dbReference>
<keyword evidence="2" id="KW-0378">Hydrolase</keyword>
<sequence length="283" mass="32180">MTAHEYQEGRARVNGLDIHYLEWGKRGNQPLVMVHGLNVTAHTWDPIARRLAEKYHVIAPDLRGHGESSWSPQGYAVRAFAGDVTGLLGQMGIGPYYLVGHSNGVRVSIAIAGENPGQVRRMALSDAGPATSVEGARFMRDFIQRNTNLRGFRDEHEVREFYVAQHPEWVEEFIDLHVQYQVRRNWAGKLVPKADPDLQWITGSVSLPDVEYLWEMSAKAAMPTLYMIGRTSNVLDQPIIDRLQQVMPDVRVEWFETGHYIPREQPKQFTDSLLDFFAEGDQP</sequence>
<dbReference type="Pfam" id="PF00561">
    <property type="entry name" value="Abhydrolase_1"/>
    <property type="match status" value="1"/>
</dbReference>
<dbReference type="PANTHER" id="PTHR43194">
    <property type="entry name" value="HYDROLASE ALPHA/BETA FOLD FAMILY"/>
    <property type="match status" value="1"/>
</dbReference>
<evidence type="ECO:0000313" key="3">
    <source>
        <dbReference type="Proteomes" id="UP001589702"/>
    </source>
</evidence>
<name>A0ABV5XZV1_ARTRM</name>
<dbReference type="RefSeq" id="WP_376940608.1">
    <property type="nucleotide sequence ID" value="NZ_JBHMBC010000018.1"/>
</dbReference>
<evidence type="ECO:0000259" key="1">
    <source>
        <dbReference type="Pfam" id="PF00561"/>
    </source>
</evidence>
<accession>A0ABV5XZV1</accession>
<comment type="caution">
    <text evidence="2">The sequence shown here is derived from an EMBL/GenBank/DDBJ whole genome shotgun (WGS) entry which is preliminary data.</text>
</comment>